<dbReference type="EC" id="2.3.1.20" evidence="4 11"/>
<comment type="pathway">
    <text evidence="2">Lipid metabolism.</text>
</comment>
<comment type="pathway">
    <text evidence="1 11">Glycerolipid metabolism; triacylglycerol biosynthesis.</text>
</comment>
<accession>A0A1H6FUR1</accession>
<dbReference type="GO" id="GO:0019432">
    <property type="term" value="P:triglyceride biosynthetic process"/>
    <property type="evidence" value="ECO:0007669"/>
    <property type="project" value="UniProtKB-UniPathway"/>
</dbReference>
<evidence type="ECO:0000256" key="12">
    <source>
        <dbReference type="SAM" id="MobiDB-lite"/>
    </source>
</evidence>
<evidence type="ECO:0000259" key="13">
    <source>
        <dbReference type="Pfam" id="PF03007"/>
    </source>
</evidence>
<keyword evidence="6 11" id="KW-0808">Transferase</keyword>
<evidence type="ECO:0000256" key="2">
    <source>
        <dbReference type="ARBA" id="ARBA00005189"/>
    </source>
</evidence>
<dbReference type="InterPro" id="IPR009721">
    <property type="entry name" value="O-acyltransferase_WSD1_C"/>
</dbReference>
<feature type="domain" description="O-acyltransferase WSD1 C-terminal" evidence="14">
    <location>
        <begin position="313"/>
        <end position="456"/>
    </location>
</feature>
<dbReference type="InterPro" id="IPR014292">
    <property type="entry name" value="Acyl_transf_WS/DGAT"/>
</dbReference>
<name>A0A1H6FUR1_THEAL</name>
<dbReference type="PANTHER" id="PTHR31650">
    <property type="entry name" value="O-ACYLTRANSFERASE (WSD1-LIKE) FAMILY PROTEIN"/>
    <property type="match status" value="1"/>
</dbReference>
<dbReference type="Pfam" id="PF03007">
    <property type="entry name" value="WS_DGAT_cat"/>
    <property type="match status" value="1"/>
</dbReference>
<dbReference type="GO" id="GO:0006071">
    <property type="term" value="P:glycerol metabolic process"/>
    <property type="evidence" value="ECO:0007669"/>
    <property type="project" value="UniProtKB-KW"/>
</dbReference>
<reference evidence="16" key="1">
    <citation type="submission" date="2016-10" db="EMBL/GenBank/DDBJ databases">
        <authorList>
            <person name="Varghese N."/>
            <person name="Submissions S."/>
        </authorList>
    </citation>
    <scope>NUCLEOTIDE SEQUENCE [LARGE SCALE GENOMIC DNA]</scope>
    <source>
        <strain evidence="16">ATCC 35263</strain>
    </source>
</reference>
<dbReference type="EMBL" id="FNWJ01000002">
    <property type="protein sequence ID" value="SEH14517.1"/>
    <property type="molecule type" value="Genomic_DNA"/>
</dbReference>
<dbReference type="GO" id="GO:0001666">
    <property type="term" value="P:response to hypoxia"/>
    <property type="evidence" value="ECO:0007669"/>
    <property type="project" value="TreeGrafter"/>
</dbReference>
<comment type="similarity">
    <text evidence="3 11">Belongs to the long-chain O-acyltransferase family.</text>
</comment>
<dbReference type="InterPro" id="IPR045034">
    <property type="entry name" value="O-acyltransferase_WSD1-like"/>
</dbReference>
<dbReference type="Pfam" id="PF06974">
    <property type="entry name" value="WS_DGAT_C"/>
    <property type="match status" value="1"/>
</dbReference>
<evidence type="ECO:0000256" key="1">
    <source>
        <dbReference type="ARBA" id="ARBA00004771"/>
    </source>
</evidence>
<dbReference type="GO" id="GO:0071731">
    <property type="term" value="P:response to nitric oxide"/>
    <property type="evidence" value="ECO:0007669"/>
    <property type="project" value="TreeGrafter"/>
</dbReference>
<protein>
    <recommendedName>
        <fullName evidence="4 11">Diacylglycerol O-acyltransferase</fullName>
        <ecNumber evidence="4 11">2.3.1.20</ecNumber>
    </recommendedName>
</protein>
<dbReference type="NCBIfam" id="TIGR02946">
    <property type="entry name" value="acyl_WS_DGAT"/>
    <property type="match status" value="1"/>
</dbReference>
<evidence type="ECO:0000256" key="3">
    <source>
        <dbReference type="ARBA" id="ARBA00009587"/>
    </source>
</evidence>
<evidence type="ECO:0000313" key="16">
    <source>
        <dbReference type="Proteomes" id="UP000222056"/>
    </source>
</evidence>
<keyword evidence="16" id="KW-1185">Reference proteome</keyword>
<sequence>MVGERLGGLDTAFLQIENENAHMHIGVVLTFAGEAPRYDDLIEVFERRLHLVPRYRQRLLAPPLPLDRPRWVDDPHFNLRFHVRHTGLPAPGSEEQLKELAARILGQRLDRERPLWEFWLVEGLEGNRFAVIAKTHHAVVDGVSGVDVVTLLLDATPEPSPTPPPPPWLPRPLPSRAELLVESLAGPLRTPLELAKVAQRSLAHPEEVVSDLRRGIGGALEFARAAFLRGGPRTPYNGKIGPHRRFDWVRFSLADLRAIKARLGGTVNDVVLACVAGALHHHLLVRGERVEGVELKTLVPVSVRADVERGALGNRVSLMIATLPVWCADPATRFAIVRDQMAALKESGQAVGAKVLTELGDFAPPTILAQASRLFATQRVFNLVVTNVPGPQFPLYMLGRRLIDPFPVVPLAPDQTLGVALMSYDGRINFGLIGDYDRMWDLRTLARCVRRSMAELAEAAGIELEEPSPYPRPEWLAEGGEGAEAKTGSEGRGAARGTSDGIG</sequence>
<keyword evidence="9 11" id="KW-0012">Acyltransferase</keyword>
<evidence type="ECO:0000256" key="9">
    <source>
        <dbReference type="ARBA" id="ARBA00023315"/>
    </source>
</evidence>
<evidence type="ECO:0000256" key="5">
    <source>
        <dbReference type="ARBA" id="ARBA00022516"/>
    </source>
</evidence>
<feature type="domain" description="O-acyltransferase WSD1-like N-terminal" evidence="13">
    <location>
        <begin position="6"/>
        <end position="271"/>
    </location>
</feature>
<evidence type="ECO:0000256" key="7">
    <source>
        <dbReference type="ARBA" id="ARBA00022798"/>
    </source>
</evidence>
<evidence type="ECO:0000256" key="4">
    <source>
        <dbReference type="ARBA" id="ARBA00013244"/>
    </source>
</evidence>
<evidence type="ECO:0000256" key="11">
    <source>
        <dbReference type="RuleBase" id="RU361241"/>
    </source>
</evidence>
<dbReference type="GO" id="GO:0005886">
    <property type="term" value="C:plasma membrane"/>
    <property type="evidence" value="ECO:0007669"/>
    <property type="project" value="TreeGrafter"/>
</dbReference>
<dbReference type="InterPro" id="IPR023213">
    <property type="entry name" value="CAT-like_dom_sf"/>
</dbReference>
<evidence type="ECO:0000313" key="15">
    <source>
        <dbReference type="EMBL" id="SEH14517.1"/>
    </source>
</evidence>
<dbReference type="SUPFAM" id="SSF52777">
    <property type="entry name" value="CoA-dependent acyltransferases"/>
    <property type="match status" value="2"/>
</dbReference>
<dbReference type="GO" id="GO:0051701">
    <property type="term" value="P:biological process involved in interaction with host"/>
    <property type="evidence" value="ECO:0007669"/>
    <property type="project" value="TreeGrafter"/>
</dbReference>
<evidence type="ECO:0000256" key="8">
    <source>
        <dbReference type="ARBA" id="ARBA00023098"/>
    </source>
</evidence>
<evidence type="ECO:0000256" key="6">
    <source>
        <dbReference type="ARBA" id="ARBA00022679"/>
    </source>
</evidence>
<dbReference type="InterPro" id="IPR004255">
    <property type="entry name" value="O-acyltransferase_WSD1_N"/>
</dbReference>
<evidence type="ECO:0000256" key="10">
    <source>
        <dbReference type="ARBA" id="ARBA00048109"/>
    </source>
</evidence>
<organism evidence="15 16">
    <name type="scientific">Thermoleophilum album</name>
    <dbReference type="NCBI Taxonomy" id="29539"/>
    <lineage>
        <taxon>Bacteria</taxon>
        <taxon>Bacillati</taxon>
        <taxon>Actinomycetota</taxon>
        <taxon>Thermoleophilia</taxon>
        <taxon>Thermoleophilales</taxon>
        <taxon>Thermoleophilaceae</taxon>
        <taxon>Thermoleophilum</taxon>
    </lineage>
</organism>
<proteinExistence type="inferred from homology"/>
<keyword evidence="7 11" id="KW-0319">Glycerol metabolism</keyword>
<dbReference type="Proteomes" id="UP000222056">
    <property type="component" value="Unassembled WGS sequence"/>
</dbReference>
<dbReference type="PANTHER" id="PTHR31650:SF1">
    <property type="entry name" value="WAX ESTER SYNTHASE_DIACYLGLYCEROL ACYLTRANSFERASE 4-RELATED"/>
    <property type="match status" value="1"/>
</dbReference>
<feature type="region of interest" description="Disordered" evidence="12">
    <location>
        <begin position="465"/>
        <end position="503"/>
    </location>
</feature>
<dbReference type="STRING" id="29539.SAMN02745716_1657"/>
<evidence type="ECO:0000259" key="14">
    <source>
        <dbReference type="Pfam" id="PF06974"/>
    </source>
</evidence>
<keyword evidence="5 11" id="KW-0444">Lipid biosynthesis</keyword>
<dbReference type="UniPathway" id="UPA00282"/>
<dbReference type="Gene3D" id="3.30.559.10">
    <property type="entry name" value="Chloramphenicol acetyltransferase-like domain"/>
    <property type="match status" value="1"/>
</dbReference>
<comment type="catalytic activity">
    <reaction evidence="10 11">
        <text>an acyl-CoA + a 1,2-diacyl-sn-glycerol = a triacyl-sn-glycerol + CoA</text>
        <dbReference type="Rhea" id="RHEA:10868"/>
        <dbReference type="ChEBI" id="CHEBI:17815"/>
        <dbReference type="ChEBI" id="CHEBI:57287"/>
        <dbReference type="ChEBI" id="CHEBI:58342"/>
        <dbReference type="ChEBI" id="CHEBI:64615"/>
        <dbReference type="EC" id="2.3.1.20"/>
    </reaction>
</comment>
<keyword evidence="8 11" id="KW-0443">Lipid metabolism</keyword>
<dbReference type="AlphaFoldDB" id="A0A1H6FUR1"/>
<dbReference type="GO" id="GO:0004144">
    <property type="term" value="F:diacylglycerol O-acyltransferase activity"/>
    <property type="evidence" value="ECO:0007669"/>
    <property type="project" value="UniProtKB-EC"/>
</dbReference>
<gene>
    <name evidence="15" type="ORF">SAMN02745716_1657</name>
</gene>